<dbReference type="Proteomes" id="UP001230005">
    <property type="component" value="Unassembled WGS sequence"/>
</dbReference>
<reference evidence="4 5" key="1">
    <citation type="submission" date="2023-07" db="EMBL/GenBank/DDBJ databases">
        <title>Genomic Encyclopedia of Type Strains, Phase IV (KMG-IV): sequencing the most valuable type-strain genomes for metagenomic binning, comparative biology and taxonomic classification.</title>
        <authorList>
            <person name="Goeker M."/>
        </authorList>
    </citation>
    <scope>NUCLEOTIDE SEQUENCE [LARGE SCALE GENOMIC DNA]</scope>
    <source>
        <strain evidence="4 5">DSM 9768</strain>
    </source>
</reference>
<gene>
    <name evidence="4" type="ORF">J2S74_002626</name>
</gene>
<dbReference type="InterPro" id="IPR050272">
    <property type="entry name" value="Isochorismatase-like_hydrls"/>
</dbReference>
<dbReference type="CDD" id="cd00431">
    <property type="entry name" value="cysteine_hydrolases"/>
    <property type="match status" value="1"/>
</dbReference>
<protein>
    <submittedName>
        <fullName evidence="4">Nicotinamidase-related amidase</fullName>
    </submittedName>
</protein>
<keyword evidence="2" id="KW-0378">Hydrolase</keyword>
<dbReference type="Gene3D" id="3.40.50.850">
    <property type="entry name" value="Isochorismatase-like"/>
    <property type="match status" value="1"/>
</dbReference>
<organism evidence="4 5">
    <name type="scientific">Evansella vedderi</name>
    <dbReference type="NCBI Taxonomy" id="38282"/>
    <lineage>
        <taxon>Bacteria</taxon>
        <taxon>Bacillati</taxon>
        <taxon>Bacillota</taxon>
        <taxon>Bacilli</taxon>
        <taxon>Bacillales</taxon>
        <taxon>Bacillaceae</taxon>
        <taxon>Evansella</taxon>
    </lineage>
</organism>
<dbReference type="SUPFAM" id="SSF52499">
    <property type="entry name" value="Isochorismatase-like hydrolases"/>
    <property type="match status" value="1"/>
</dbReference>
<name>A0ABT9ZVK4_9BACI</name>
<dbReference type="InterPro" id="IPR000868">
    <property type="entry name" value="Isochorismatase-like_dom"/>
</dbReference>
<keyword evidence="5" id="KW-1185">Reference proteome</keyword>
<accession>A0ABT9ZVK4</accession>
<evidence type="ECO:0000256" key="1">
    <source>
        <dbReference type="ARBA" id="ARBA00006336"/>
    </source>
</evidence>
<proteinExistence type="inferred from homology"/>
<feature type="domain" description="Isochorismatase-like" evidence="3">
    <location>
        <begin position="4"/>
        <end position="183"/>
    </location>
</feature>
<evidence type="ECO:0000256" key="2">
    <source>
        <dbReference type="ARBA" id="ARBA00022801"/>
    </source>
</evidence>
<comment type="caution">
    <text evidence="4">The sequence shown here is derived from an EMBL/GenBank/DDBJ whole genome shotgun (WGS) entry which is preliminary data.</text>
</comment>
<evidence type="ECO:0000313" key="5">
    <source>
        <dbReference type="Proteomes" id="UP001230005"/>
    </source>
</evidence>
<comment type="similarity">
    <text evidence="1">Belongs to the isochorismatase family.</text>
</comment>
<dbReference type="EMBL" id="JAUSUG010000009">
    <property type="protein sequence ID" value="MDQ0255244.1"/>
    <property type="molecule type" value="Genomic_DNA"/>
</dbReference>
<dbReference type="Pfam" id="PF00857">
    <property type="entry name" value="Isochorismatase"/>
    <property type="match status" value="1"/>
</dbReference>
<dbReference type="InterPro" id="IPR036380">
    <property type="entry name" value="Isochorismatase-like_sf"/>
</dbReference>
<dbReference type="RefSeq" id="WP_307326186.1">
    <property type="nucleotide sequence ID" value="NZ_JAUSUG010000009.1"/>
</dbReference>
<dbReference type="PANTHER" id="PTHR43540:SF10">
    <property type="entry name" value="ISOCHORISMATASE"/>
    <property type="match status" value="1"/>
</dbReference>
<dbReference type="PANTHER" id="PTHR43540">
    <property type="entry name" value="PEROXYUREIDOACRYLATE/UREIDOACRYLATE AMIDOHYDROLASE-RELATED"/>
    <property type="match status" value="1"/>
</dbReference>
<sequence length="191" mass="21764">MKGLIVIDYTHDFVADDGKLTCGERGQSIEKRITEITKTFVEMEQYVVFAVDVHDENDQFHPESKLFPAHNIRGTKGRKLFGQLGEYFDKVFHEGLGRIEWMDKTRYSAFTGTKLELKLRERGITEVHLVGVCTDICVLHTAVDAYNKGFSIVVHRDAVETFNPAGHDWALSHFENTLGAIVTENYPNKKD</sequence>
<evidence type="ECO:0000313" key="4">
    <source>
        <dbReference type="EMBL" id="MDQ0255244.1"/>
    </source>
</evidence>
<evidence type="ECO:0000259" key="3">
    <source>
        <dbReference type="Pfam" id="PF00857"/>
    </source>
</evidence>